<dbReference type="Ensembl" id="ENSFCTT00005092760.1">
    <property type="protein sequence ID" value="ENSFCTP00005061545.1"/>
    <property type="gene ID" value="ENSFCTG00005033727.1"/>
</dbReference>
<dbReference type="PANTHER" id="PTHR11501">
    <property type="entry name" value="MICROTUBULE-ASSOCIATED PROTEIN"/>
    <property type="match status" value="1"/>
</dbReference>
<feature type="compositionally biased region" description="Polar residues" evidence="8">
    <location>
        <begin position="891"/>
        <end position="900"/>
    </location>
</feature>
<evidence type="ECO:0000256" key="8">
    <source>
        <dbReference type="SAM" id="MobiDB-lite"/>
    </source>
</evidence>
<feature type="region of interest" description="Disordered" evidence="8">
    <location>
        <begin position="388"/>
        <end position="739"/>
    </location>
</feature>
<reference evidence="9" key="3">
    <citation type="submission" date="2025-09" db="UniProtKB">
        <authorList>
            <consortium name="Ensembl"/>
        </authorList>
    </citation>
    <scope>IDENTIFICATION</scope>
    <source>
        <strain evidence="9">breed Abyssinian</strain>
    </source>
</reference>
<dbReference type="Proteomes" id="UP000823872">
    <property type="component" value="Chromosome A2"/>
</dbReference>
<evidence type="ECO:0000256" key="6">
    <source>
        <dbReference type="ARBA" id="ARBA00023212"/>
    </source>
</evidence>
<feature type="compositionally biased region" description="Low complexity" evidence="8">
    <location>
        <begin position="852"/>
        <end position="873"/>
    </location>
</feature>
<dbReference type="PROSITE" id="PS51491">
    <property type="entry name" value="TAU_MAP_2"/>
    <property type="match status" value="4"/>
</dbReference>
<dbReference type="Pfam" id="PF00418">
    <property type="entry name" value="Tubulin-binding"/>
    <property type="match status" value="4"/>
</dbReference>
<feature type="compositionally biased region" description="Basic and acidic residues" evidence="8">
    <location>
        <begin position="588"/>
        <end position="597"/>
    </location>
</feature>
<dbReference type="PANTHER" id="PTHR11501:SF16">
    <property type="entry name" value="MICROTUBULE-ASSOCIATED PROTEIN 4"/>
    <property type="match status" value="1"/>
</dbReference>
<evidence type="ECO:0000256" key="5">
    <source>
        <dbReference type="ARBA" id="ARBA00022737"/>
    </source>
</evidence>
<evidence type="ECO:0000256" key="3">
    <source>
        <dbReference type="ARBA" id="ARBA00022553"/>
    </source>
</evidence>
<organism evidence="9 10">
    <name type="scientific">Felis catus</name>
    <name type="common">Cat</name>
    <name type="synonym">Felis silvestris catus</name>
    <dbReference type="NCBI Taxonomy" id="9685"/>
    <lineage>
        <taxon>Eukaryota</taxon>
        <taxon>Metazoa</taxon>
        <taxon>Chordata</taxon>
        <taxon>Craniata</taxon>
        <taxon>Vertebrata</taxon>
        <taxon>Euteleostomi</taxon>
        <taxon>Mammalia</taxon>
        <taxon>Eutheria</taxon>
        <taxon>Laurasiatheria</taxon>
        <taxon>Carnivora</taxon>
        <taxon>Feliformia</taxon>
        <taxon>Felidae</taxon>
        <taxon>Felinae</taxon>
        <taxon>Felis</taxon>
    </lineage>
</organism>
<feature type="compositionally biased region" description="Basic and acidic residues" evidence="8">
    <location>
        <begin position="483"/>
        <end position="496"/>
    </location>
</feature>
<accession>A0ABI8AQK5</accession>
<proteinExistence type="predicted"/>
<feature type="region of interest" description="Disordered" evidence="8">
    <location>
        <begin position="821"/>
        <end position="900"/>
    </location>
</feature>
<evidence type="ECO:0000256" key="1">
    <source>
        <dbReference type="ARBA" id="ARBA00004245"/>
    </source>
</evidence>
<reference evidence="9" key="2">
    <citation type="submission" date="2025-08" db="UniProtKB">
        <authorList>
            <consortium name="Ensembl"/>
        </authorList>
    </citation>
    <scope>IDENTIFICATION</scope>
    <source>
        <strain evidence="9">breed Abyssinian</strain>
    </source>
</reference>
<gene>
    <name evidence="9" type="primary">MAP4</name>
</gene>
<feature type="region of interest" description="Disordered" evidence="8">
    <location>
        <begin position="756"/>
        <end position="778"/>
    </location>
</feature>
<feature type="compositionally biased region" description="Polar residues" evidence="8">
    <location>
        <begin position="671"/>
        <end position="680"/>
    </location>
</feature>
<keyword evidence="6 7" id="KW-0206">Cytoskeleton</keyword>
<dbReference type="InterPro" id="IPR027324">
    <property type="entry name" value="MAP2/MAP4/Tau"/>
</dbReference>
<keyword evidence="10" id="KW-1185">Reference proteome</keyword>
<keyword evidence="3" id="KW-0597">Phosphoprotein</keyword>
<dbReference type="GeneTree" id="ENSGT00940000164123"/>
<evidence type="ECO:0000256" key="4">
    <source>
        <dbReference type="ARBA" id="ARBA00022701"/>
    </source>
</evidence>
<evidence type="ECO:0000256" key="7">
    <source>
        <dbReference type="RuleBase" id="RU000686"/>
    </source>
</evidence>
<feature type="compositionally biased region" description="Low complexity" evidence="8">
    <location>
        <begin position="659"/>
        <end position="670"/>
    </location>
</feature>
<keyword evidence="5" id="KW-0677">Repeat</keyword>
<evidence type="ECO:0000256" key="2">
    <source>
        <dbReference type="ARBA" id="ARBA00022490"/>
    </source>
</evidence>
<feature type="compositionally biased region" description="Low complexity" evidence="8">
    <location>
        <begin position="555"/>
        <end position="572"/>
    </location>
</feature>
<keyword evidence="4 7" id="KW-0493">Microtubule</keyword>
<dbReference type="InterPro" id="IPR001084">
    <property type="entry name" value="MAP_tubulin-bd_rpt"/>
</dbReference>
<protein>
    <recommendedName>
        <fullName evidence="7">Microtubule-associated protein</fullName>
    </recommendedName>
</protein>
<dbReference type="PROSITE" id="PS00229">
    <property type="entry name" value="TAU_MAP_1"/>
    <property type="match status" value="3"/>
</dbReference>
<feature type="compositionally biased region" description="Basic and acidic residues" evidence="8">
    <location>
        <begin position="420"/>
        <end position="443"/>
    </location>
</feature>
<feature type="compositionally biased region" description="Basic and acidic residues" evidence="8">
    <location>
        <begin position="518"/>
        <end position="535"/>
    </location>
</feature>
<feature type="compositionally biased region" description="Low complexity" evidence="8">
    <location>
        <begin position="611"/>
        <end position="640"/>
    </location>
</feature>
<reference evidence="9 10" key="1">
    <citation type="submission" date="2021-02" db="EMBL/GenBank/DDBJ databases">
        <title>Safari Cat Assemblies.</title>
        <authorList>
            <person name="Bredemeyer K.R."/>
            <person name="Murphy W.J."/>
        </authorList>
    </citation>
    <scope>NUCLEOTIDE SEQUENCE [LARGE SCALE GENOMIC DNA]</scope>
</reference>
<evidence type="ECO:0000313" key="9">
    <source>
        <dbReference type="Ensembl" id="ENSFCTP00005061545.1"/>
    </source>
</evidence>
<evidence type="ECO:0000313" key="10">
    <source>
        <dbReference type="Proteomes" id="UP000823872"/>
    </source>
</evidence>
<keyword evidence="2 7" id="KW-0963">Cytoplasm</keyword>
<sequence length="900" mass="94230">MSLSDKQPASHTAAYSQLCKGKPAECRMDPPKEINQAGFEWQRTEGKLNEIGLNVSMDGQLKDGLVKNASFLEQKKLCFFEGKLDKELSIEVQDEECQATSGHLESRYVISETCHSLEGNLVHQKTAEFRVGPGEGPDENKASTVQGKVAGKNGPETKSQPDLDFPGAADIPTRDVEQETSVWNPNFHPVAQGLREATPGKENGITAGCRVPGVVNDHSGLLECKPSLSEAIARPAPTIEHSPTAIPPITMVEFTQEYVNDSSHDRDHEKELEKLNSPEEGALLNQVPQQKKAMRRALSECSHLSVPPAVNLAEKYPELPAREELSSGLLPLTSSPMPSPTPRKLGAPAIKRSMTVAEEQTASYKLIPGELPIPSTEEVPPFICEEPVAKKREELTPVSNSSGSSSGKKELGTAGLHLHGKLEQIPEVSSKEKGHEDVSETRTDSCSPVCQGGEKQPGQTALAGKKEIEVTATQSTPAFLCEETPRDGISKPEEGRPAGSVTGNDITAPPNKELPPSPEKKTKPVAEAKIPEKRASPSKPASAPALRPGAKSTQTVPKATAAATPASAGPSSRSPPTPVPKRPTTIKTEGKPADMKKTATKSAPADLSRPKSTSTTSVKKNTTVPGAAPAAGVAPGRAKPTPTPPRPSGTPSSDKKPTSAKPGSSAPKPSRLSTNASTPDLKNVRSKVGSTENIKHQPGGGRAKIEKKTEAAATARKPEPNAVTKTAGPIASAQKPPAGKVQIVSKKVSYSHIQSKCGSKDNIKHVPGGGNVQIQNKKVDISKVSSKCGSKANIKHKPGGGDVKIESQKLNFKEKAQAKVGSLDNVGHLPAGGAVKTEGGGSEAPPCPGPPAGEELASPEAAPEAGAPTSASGLSGHPTLAGGGDQREAQTLDSQIQETN</sequence>
<comment type="subcellular location">
    <subcellularLocation>
        <location evidence="1 7">Cytoplasm</location>
        <location evidence="1 7">Cytoskeleton</location>
    </subcellularLocation>
</comment>
<name>A0ABI8AQK5_FELCA</name>